<dbReference type="GO" id="GO:0006285">
    <property type="term" value="P:base-excision repair, AP site formation"/>
    <property type="evidence" value="ECO:0007669"/>
    <property type="project" value="TreeGrafter"/>
</dbReference>
<feature type="compositionally biased region" description="Basic residues" evidence="1">
    <location>
        <begin position="454"/>
        <end position="469"/>
    </location>
</feature>
<dbReference type="InterPro" id="IPR011257">
    <property type="entry name" value="DNA_glycosylase"/>
</dbReference>
<organism evidence="2 3">
    <name type="scientific">Rhododendron simsii</name>
    <name type="common">Sims's rhododendron</name>
    <dbReference type="NCBI Taxonomy" id="118357"/>
    <lineage>
        <taxon>Eukaryota</taxon>
        <taxon>Viridiplantae</taxon>
        <taxon>Streptophyta</taxon>
        <taxon>Embryophyta</taxon>
        <taxon>Tracheophyta</taxon>
        <taxon>Spermatophyta</taxon>
        <taxon>Magnoliopsida</taxon>
        <taxon>eudicotyledons</taxon>
        <taxon>Gunneridae</taxon>
        <taxon>Pentapetalae</taxon>
        <taxon>asterids</taxon>
        <taxon>Ericales</taxon>
        <taxon>Ericaceae</taxon>
        <taxon>Ericoideae</taxon>
        <taxon>Rhodoreae</taxon>
        <taxon>Rhododendron</taxon>
    </lineage>
</organism>
<evidence type="ECO:0000256" key="1">
    <source>
        <dbReference type="SAM" id="MobiDB-lite"/>
    </source>
</evidence>
<evidence type="ECO:0000313" key="3">
    <source>
        <dbReference type="Proteomes" id="UP000626092"/>
    </source>
</evidence>
<proteinExistence type="predicted"/>
<dbReference type="Gene3D" id="1.10.340.30">
    <property type="entry name" value="Hypothetical protein, domain 2"/>
    <property type="match status" value="1"/>
</dbReference>
<feature type="region of interest" description="Disordered" evidence="1">
    <location>
        <begin position="450"/>
        <end position="469"/>
    </location>
</feature>
<dbReference type="InterPro" id="IPR052054">
    <property type="entry name" value="Oxidative_DNA_repair_enzyme"/>
</dbReference>
<comment type="caution">
    <text evidence="2">The sequence shown here is derived from an EMBL/GenBank/DDBJ whole genome shotgun (WGS) entry which is preliminary data.</text>
</comment>
<dbReference type="Proteomes" id="UP000626092">
    <property type="component" value="Unassembled WGS sequence"/>
</dbReference>
<name>A0A834GZV5_RHOSS</name>
<evidence type="ECO:0000313" key="2">
    <source>
        <dbReference type="EMBL" id="KAF7142296.1"/>
    </source>
</evidence>
<dbReference type="PANTHER" id="PTHR10242:SF4">
    <property type="entry name" value="OS07G0657600 PROTEIN"/>
    <property type="match status" value="1"/>
</dbReference>
<accession>A0A834GZV5</accession>
<dbReference type="SUPFAM" id="SSF48150">
    <property type="entry name" value="DNA-glycosylase"/>
    <property type="match status" value="1"/>
</dbReference>
<dbReference type="PANTHER" id="PTHR10242">
    <property type="entry name" value="8-OXOGUANINE DNA GLYCOSYLASE"/>
    <property type="match status" value="1"/>
</dbReference>
<protein>
    <recommendedName>
        <fullName evidence="4">HhH-GPD domain-containing protein</fullName>
    </recommendedName>
</protein>
<dbReference type="GO" id="GO:0005634">
    <property type="term" value="C:nucleus"/>
    <property type="evidence" value="ECO:0007669"/>
    <property type="project" value="TreeGrafter"/>
</dbReference>
<dbReference type="GO" id="GO:0034039">
    <property type="term" value="F:8-oxo-7,8-dihydroguanine DNA N-glycosylase activity"/>
    <property type="evidence" value="ECO:0007669"/>
    <property type="project" value="TreeGrafter"/>
</dbReference>
<dbReference type="EMBL" id="WJXA01000005">
    <property type="protein sequence ID" value="KAF7142296.1"/>
    <property type="molecule type" value="Genomic_DNA"/>
</dbReference>
<dbReference type="OrthoDB" id="4951845at2759"/>
<reference evidence="2" key="1">
    <citation type="submission" date="2019-11" db="EMBL/GenBank/DDBJ databases">
        <authorList>
            <person name="Liu Y."/>
            <person name="Hou J."/>
            <person name="Li T.-Q."/>
            <person name="Guan C.-H."/>
            <person name="Wu X."/>
            <person name="Wu H.-Z."/>
            <person name="Ling F."/>
            <person name="Zhang R."/>
            <person name="Shi X.-G."/>
            <person name="Ren J.-P."/>
            <person name="Chen E.-F."/>
            <person name="Sun J.-M."/>
        </authorList>
    </citation>
    <scope>NUCLEOTIDE SEQUENCE</scope>
    <source>
        <strain evidence="2">Adult_tree_wgs_1</strain>
        <tissue evidence="2">Leaves</tissue>
    </source>
</reference>
<gene>
    <name evidence="2" type="ORF">RHSIM_Rhsim05G0120900</name>
</gene>
<dbReference type="AlphaFoldDB" id="A0A834GZV5"/>
<keyword evidence="3" id="KW-1185">Reference proteome</keyword>
<sequence>MGGGGGGVVVELPLGKMAEAATFDLEKNVCSHGLFMMAPNFWDPLSKTLQRPLLLDSHEESGNGSAASSVLVRISQPSDSPHSLRLRVFGVDSLSPRHEQALKEQVRRMLRLSEAEEASVKEFQKMHGEAKERGFGRVFRSPTLWSRTLSMARALCELQLELQHSSISAPVAKVGNSNTKSTAEIKYYVPKTPPGKESKWKVGAKRDSTILGSRLLNEKLQIEAEDVVRMGSVETSDCLRRSKALCPSISSNGEEFHKCCNSHQCSTGISKVDSIVVCGDLSYDIRIGNFPSPRELASLDEKFLEKRCNLGYRAIRILKFAQSIVEGKIQLRELEEACSEPSLSNYSKLADQLNEIYGFGPFTCANVLMCMGFYHVIPTDSETVRHLKQVHAIDSTIRSVQGDVEAVYGKYAPFQFLAYWSEVWQFYEEWFGKLSEMPHSDYKNITAANMRPKSDKRKRIKISQKQPQK</sequence>
<evidence type="ECO:0008006" key="4">
    <source>
        <dbReference type="Google" id="ProtNLM"/>
    </source>
</evidence>